<dbReference type="InterPro" id="IPR046616">
    <property type="entry name" value="DUF6729"/>
</dbReference>
<dbReference type="Proteomes" id="UP001219934">
    <property type="component" value="Unassembled WGS sequence"/>
</dbReference>
<feature type="transmembrane region" description="Helical" evidence="2">
    <location>
        <begin position="1964"/>
        <end position="1988"/>
    </location>
</feature>
<dbReference type="PANTHER" id="PTHR24401">
    <property type="entry name" value="SI:CH211-243P7.3-RELATED"/>
    <property type="match status" value="1"/>
</dbReference>
<keyword evidence="5" id="KW-1185">Reference proteome</keyword>
<gene>
    <name evidence="4" type="ORF">JOQ06_011602</name>
</gene>
<feature type="compositionally biased region" description="Basic residues" evidence="1">
    <location>
        <begin position="932"/>
        <end position="945"/>
    </location>
</feature>
<name>A0AAD6BD19_9TELE</name>
<feature type="region of interest" description="Disordered" evidence="1">
    <location>
        <begin position="1180"/>
        <end position="1230"/>
    </location>
</feature>
<feature type="region of interest" description="Disordered" evidence="1">
    <location>
        <begin position="1793"/>
        <end position="1813"/>
    </location>
</feature>
<evidence type="ECO:0000259" key="3">
    <source>
        <dbReference type="Pfam" id="PF20499"/>
    </source>
</evidence>
<accession>A0AAD6BD19</accession>
<evidence type="ECO:0000256" key="1">
    <source>
        <dbReference type="SAM" id="MobiDB-lite"/>
    </source>
</evidence>
<comment type="caution">
    <text evidence="4">The sequence shown here is derived from an EMBL/GenBank/DDBJ whole genome shotgun (WGS) entry which is preliminary data.</text>
</comment>
<feature type="domain" description="DUF6729" evidence="3">
    <location>
        <begin position="1241"/>
        <end position="1407"/>
    </location>
</feature>
<feature type="region of interest" description="Disordered" evidence="1">
    <location>
        <begin position="1147"/>
        <end position="1166"/>
    </location>
</feature>
<feature type="compositionally biased region" description="Low complexity" evidence="1">
    <location>
        <begin position="1209"/>
        <end position="1226"/>
    </location>
</feature>
<sequence length="2017" mass="222635">MGEPALASAPPPAPAQQQRALPPPPPLQLVAPPPQLLLPAAWRSSLPAEQHEWVSRALFVADRAGRPVLSPELQLWHHPPGPRLVYSQRPSFPDAFFQRPFFLWAPYKMWTYHLKCPNCAHKLTGGGLYKTVRRVLDLDGWYYMGTEYLECSSCTKKCASWSESIRSQLDLDHQLLFPAVLTYRLSCDRKVLAQMKGRTLGNSASRLHSFLVEQHTAEWMRRSIHYLNTCRRLEVVGVQMPPPQPPPQMVRVPSSSWLLSTFVLESFTRIEELKAKVTSTFGSILKMGSTKKVTKKLAGAEAGTALCMSSVGNELGQVLMSVLTAAEGYGLRDMARGLQERYQLAGMEPPQVLYVDRDCCRRDGGTCATAALFPAWPHLAVRLDTWHFMRRLAAGVTSASHPLYPEFMRRLSSCIFEWDAEDLSLLETALQADGSRRTPSSKEMGRHCRRRTRGAQETERLLGEVVEVFKGATDTKNVPLLERRRVEQILETQRHHIPCIQDPAGVPLYTRTGQLTRGGVSLPVYRCARGSTSLHSFHLHLHRFIPGSSARGSFFHMFLLEGLTRWNEDRGKAAAGAEGAGTSCYSGQEQHTLHQLTQHFFQSTLVESYVKPLQYTGDASDSEPMLPEGELIGISYLYNQTGKVLQPLPEDPDELDDSEEESTTYNRLRLQKEQAEAARRGESLRLRAPSQNKCSSCGPPRRRRCPGNVLKAGVRVVRYSILWSHDFLYKPDGSSRGQEGGVIHSLAEAMGEYICPPLILSCVSVVLIWELIGVEFLYRQTGKVLEDLSLDPDIPDEAAAIQSLEEVDEGTEEDVEDPTVFQPDIPSTSTAARSGDPADAPRSEPSGPAAHHQPDPPEAPEAPAQQSSSDSEEEMQGPDGQPGYQHALKLAKALLEARSLQGLSDKRVDELMVLWQRLPEPDRRRVVYPPRHRERQPKGRFKTAKGKNTSCPGKESLQRCLLGLNSGPATWPSASRLVEAICSQLCRLHPAATRFGGNMRTRWSLILTDYVAIREAVLASPRLMAQPEDPVPVVLSAPERQGGVCAAAGNWRRPCSSCGCPASPGSERARARTASKPLGSALAAFVSGRRSLSAVEMQAKIQKLVVPKPAFPASLGSALPFKPSEEPSDEELIRAVVDMEEYVQAPLSFHPPPATPSSAPQKGAGVSAVLGEPTDEELLEATQEQDHALRPPAVVQPAPAPSSLPPPAATASPGAAAPGQEELPGPAFLPPPPRELLPVSWRAALTVEQQQWIGRMLFTRDQWGRPSLITDLNLWWNPPQSRPIYHQPPASPNPFFACRLFLWMPHWIWRLQLTCPQPSCTGSMVKAGLYRTIRRVLDIDGWYLMATEYLECRRCKKKVGGWSQGLIRQLAPTYSCLFPAVLTYKLSCDHRVVTQLKSRTLGNSVTKKLAGTASDTAAWVTNVGNEYGQVLISVLTCSEGAEGLSSMAAGLMRRYRLAGVPPPQLIYVDRDCCNRDGVSKTAALFQEWGQLVVKLDIWHLMRRFAAGVTTESHELYPAFMRQLSLCIFEVDPGDARRLTEAKRSQLEGKHGMVGLTDAEVIQKITREEWRLHCRRRTRGAEDTALLLQDLLQTFGGTAGRDSLDIPLLDPLRIQDIWSTQRPHLSCIQDPPGVQLYTQTGRLTKGGVILPVYRCARGSTSLESFHLHLNRFIPGTQVSAKHFQAFLIDGLVRWNEDRAAAASGEVEPLHSYSGHLKHALNQKSQMVLGRQLVKDFTKPAEYTGELIGVEFLYRQTGKVLEDVSLDPDIPDEAAAIQSLEEVDEGIEEDVEDPTVFQPDIPSTGTAARSGDPYRFSRRQRDRGVSVLLQGTGVVPAAAVAFQPLPAAKGLSFVQVGQGQPFHYNIPEVPGPSGVGLPASSGHTPPPPPLRTLLPAGPLMAAPAAQPPLRTLLPAVPLMLALSWLPLLLSLLFHHCSQLALSWLPLLLSLLFDHCSQLALSWLPLLLSLLFGHCSRLALSWLPLLLSLLFGHCSRLALSWNSTDPPGLKVTPQDRQTHF</sequence>
<evidence type="ECO:0000313" key="4">
    <source>
        <dbReference type="EMBL" id="KAJ4941727.1"/>
    </source>
</evidence>
<feature type="non-terminal residue" evidence="4">
    <location>
        <position position="1"/>
    </location>
</feature>
<evidence type="ECO:0000313" key="5">
    <source>
        <dbReference type="Proteomes" id="UP001219934"/>
    </source>
</evidence>
<feature type="compositionally biased region" description="Pro residues" evidence="1">
    <location>
        <begin position="1198"/>
        <end position="1208"/>
    </location>
</feature>
<proteinExistence type="predicted"/>
<feature type="compositionally biased region" description="Acidic residues" evidence="1">
    <location>
        <begin position="805"/>
        <end position="817"/>
    </location>
</feature>
<feature type="region of interest" description="Disordered" evidence="1">
    <location>
        <begin position="932"/>
        <end position="952"/>
    </location>
</feature>
<dbReference type="Pfam" id="PF20499">
    <property type="entry name" value="DUF6729"/>
    <property type="match status" value="2"/>
</dbReference>
<feature type="transmembrane region" description="Helical" evidence="2">
    <location>
        <begin position="1938"/>
        <end position="1958"/>
    </location>
</feature>
<feature type="domain" description="DUF6729" evidence="3">
    <location>
        <begin position="42"/>
        <end position="264"/>
    </location>
</feature>
<keyword evidence="2" id="KW-0472">Membrane</keyword>
<dbReference type="EMBL" id="JAPTMU010000006">
    <property type="protein sequence ID" value="KAJ4941727.1"/>
    <property type="molecule type" value="Genomic_DNA"/>
</dbReference>
<dbReference type="PANTHER" id="PTHR24401:SF29">
    <property type="entry name" value="SI:CH211-243P7.3-RELATED"/>
    <property type="match status" value="1"/>
</dbReference>
<keyword evidence="2" id="KW-0812">Transmembrane</keyword>
<protein>
    <recommendedName>
        <fullName evidence="3">DUF6729 domain-containing protein</fullName>
    </recommendedName>
</protein>
<keyword evidence="2" id="KW-1133">Transmembrane helix</keyword>
<feature type="region of interest" description="Disordered" evidence="1">
    <location>
        <begin position="432"/>
        <end position="455"/>
    </location>
</feature>
<feature type="region of interest" description="Disordered" evidence="1">
    <location>
        <begin position="1"/>
        <end position="26"/>
    </location>
</feature>
<evidence type="ECO:0000256" key="2">
    <source>
        <dbReference type="SAM" id="Phobius"/>
    </source>
</evidence>
<feature type="region of interest" description="Disordered" evidence="1">
    <location>
        <begin position="805"/>
        <end position="884"/>
    </location>
</feature>
<organism evidence="4 5">
    <name type="scientific">Pogonophryne albipinna</name>
    <dbReference type="NCBI Taxonomy" id="1090488"/>
    <lineage>
        <taxon>Eukaryota</taxon>
        <taxon>Metazoa</taxon>
        <taxon>Chordata</taxon>
        <taxon>Craniata</taxon>
        <taxon>Vertebrata</taxon>
        <taxon>Euteleostomi</taxon>
        <taxon>Actinopterygii</taxon>
        <taxon>Neopterygii</taxon>
        <taxon>Teleostei</taxon>
        <taxon>Neoteleostei</taxon>
        <taxon>Acanthomorphata</taxon>
        <taxon>Eupercaria</taxon>
        <taxon>Perciformes</taxon>
        <taxon>Notothenioidei</taxon>
        <taxon>Pogonophryne</taxon>
    </lineage>
</organism>
<reference evidence="4" key="1">
    <citation type="submission" date="2022-11" db="EMBL/GenBank/DDBJ databases">
        <title>Chromosome-level genome of Pogonophryne albipinna.</title>
        <authorList>
            <person name="Jo E."/>
        </authorList>
    </citation>
    <scope>NUCLEOTIDE SEQUENCE</scope>
    <source>
        <strain evidence="4">SGF0006</strain>
        <tissue evidence="4">Muscle</tissue>
    </source>
</reference>
<feature type="transmembrane region" description="Helical" evidence="2">
    <location>
        <begin position="1910"/>
        <end position="1931"/>
    </location>
</feature>